<evidence type="ECO:0000313" key="1">
    <source>
        <dbReference type="EMBL" id="TPN89005.1"/>
    </source>
</evidence>
<name>A0A504JKX2_9FLAO</name>
<dbReference type="AlphaFoldDB" id="A0A504JKX2"/>
<keyword evidence="2" id="KW-1185">Reference proteome</keyword>
<evidence type="ECO:0000313" key="2">
    <source>
        <dbReference type="Proteomes" id="UP000315540"/>
    </source>
</evidence>
<gene>
    <name evidence="1" type="ORF">FHK87_01940</name>
</gene>
<dbReference type="InterPro" id="IPR034660">
    <property type="entry name" value="DinB/YfiT-like"/>
</dbReference>
<accession>A0A504JKX2</accession>
<sequence length="193" mass="22161">MRHFFLLCLSFLSISMYSQNKDLPYHEIPQYPENYTAGSVVSRLIDGLGFRYYWATEGLVKDDLMYKPSDKARSTEETIQHIHGLSIFILNIATKTPIDTNVKEPKLPYAEARKKTLENFKKASEILMKSNNLEEYKIIFKNNENTSEFPFWNSINGPIADAIWHAGQIVLMRRASGNPFNSKASVFTGTVRK</sequence>
<dbReference type="OrthoDB" id="837585at2"/>
<dbReference type="SUPFAM" id="SSF109854">
    <property type="entry name" value="DinB/YfiT-like putative metalloenzymes"/>
    <property type="match status" value="1"/>
</dbReference>
<comment type="caution">
    <text evidence="1">The sequence shown here is derived from an EMBL/GenBank/DDBJ whole genome shotgun (WGS) entry which is preliminary data.</text>
</comment>
<dbReference type="EMBL" id="VFWZ01000001">
    <property type="protein sequence ID" value="TPN89005.1"/>
    <property type="molecule type" value="Genomic_DNA"/>
</dbReference>
<dbReference type="Gene3D" id="1.20.120.450">
    <property type="entry name" value="dinb family like domain"/>
    <property type="match status" value="1"/>
</dbReference>
<proteinExistence type="predicted"/>
<dbReference type="RefSeq" id="WP_140589143.1">
    <property type="nucleotide sequence ID" value="NZ_VFWZ01000001.1"/>
</dbReference>
<protein>
    <recommendedName>
        <fullName evidence="3">DinB family protein</fullName>
    </recommendedName>
</protein>
<organism evidence="1 2">
    <name type="scientific">Aquimarina algicola</name>
    <dbReference type="NCBI Taxonomy" id="2589995"/>
    <lineage>
        <taxon>Bacteria</taxon>
        <taxon>Pseudomonadati</taxon>
        <taxon>Bacteroidota</taxon>
        <taxon>Flavobacteriia</taxon>
        <taxon>Flavobacteriales</taxon>
        <taxon>Flavobacteriaceae</taxon>
        <taxon>Aquimarina</taxon>
    </lineage>
</organism>
<dbReference type="Proteomes" id="UP000315540">
    <property type="component" value="Unassembled WGS sequence"/>
</dbReference>
<reference evidence="1 2" key="1">
    <citation type="submission" date="2019-06" db="EMBL/GenBank/DDBJ databases">
        <authorList>
            <person name="Meng X."/>
        </authorList>
    </citation>
    <scope>NUCLEOTIDE SEQUENCE [LARGE SCALE GENOMIC DNA]</scope>
    <source>
        <strain evidence="1 2">M625</strain>
    </source>
</reference>
<evidence type="ECO:0008006" key="3">
    <source>
        <dbReference type="Google" id="ProtNLM"/>
    </source>
</evidence>